<dbReference type="InterPro" id="IPR045361">
    <property type="entry name" value="CIS_tube_prot_N"/>
</dbReference>
<dbReference type="Pfam" id="PF19266">
    <property type="entry name" value="CIS_tube"/>
    <property type="match status" value="1"/>
</dbReference>
<evidence type="ECO:0000313" key="3">
    <source>
        <dbReference type="Proteomes" id="UP000177870"/>
    </source>
</evidence>
<dbReference type="Pfam" id="PF01476">
    <property type="entry name" value="LysM"/>
    <property type="match status" value="1"/>
</dbReference>
<accession>A0A1D8TPI5</accession>
<name>A0A1D8TPI5_9CYAN</name>
<feature type="domain" description="LysM" evidence="1">
    <location>
        <begin position="174"/>
        <end position="223"/>
    </location>
</feature>
<dbReference type="InterPro" id="IPR018392">
    <property type="entry name" value="LysM"/>
</dbReference>
<proteinExistence type="predicted"/>
<dbReference type="EMBL" id="CP017599">
    <property type="protein sequence ID" value="AOW99503.1"/>
    <property type="molecule type" value="Genomic_DNA"/>
</dbReference>
<dbReference type="KEGG" id="mpro:BJP34_08600"/>
<dbReference type="OrthoDB" id="9815939at2"/>
<evidence type="ECO:0000259" key="1">
    <source>
        <dbReference type="PROSITE" id="PS51782"/>
    </source>
</evidence>
<gene>
    <name evidence="2" type="ORF">BJP34_08600</name>
</gene>
<dbReference type="AlphaFoldDB" id="A0A1D8TPI5"/>
<dbReference type="Gene3D" id="3.10.350.10">
    <property type="entry name" value="LysM domain"/>
    <property type="match status" value="1"/>
</dbReference>
<dbReference type="InterPro" id="IPR036779">
    <property type="entry name" value="LysM_dom_sf"/>
</dbReference>
<organism evidence="2 3">
    <name type="scientific">Moorena producens PAL-8-15-08-1</name>
    <dbReference type="NCBI Taxonomy" id="1458985"/>
    <lineage>
        <taxon>Bacteria</taxon>
        <taxon>Bacillati</taxon>
        <taxon>Cyanobacteriota</taxon>
        <taxon>Cyanophyceae</taxon>
        <taxon>Coleofasciculales</taxon>
        <taxon>Coleofasciculaceae</taxon>
        <taxon>Moorena</taxon>
    </lineage>
</organism>
<dbReference type="Proteomes" id="UP000177870">
    <property type="component" value="Chromosome"/>
</dbReference>
<sequence length="227" mass="25203">MALVKQILSKLTITPLEKKGAAISVQFNPESYSISKTVNWGPVDNSTGEECKTQRKVNAPTVDFKGGGSRQLTLELFFDVTESLIFQDVRQETNKIVALTRIERDEQHPPVCEISWGGAPVGSDFPFIGVITSLTQNFTLFKGNGQPLRANLNLTVLEFLGPLADKRQTDPELTTRIINGGDTLSNISAQFYRNPKLWRIIAEANQLDDPRNLEKYIGQTLTIPKLG</sequence>
<dbReference type="PROSITE" id="PS51782">
    <property type="entry name" value="LYSM"/>
    <property type="match status" value="1"/>
</dbReference>
<dbReference type="STRING" id="1458985.BJP34_08600"/>
<protein>
    <submittedName>
        <fullName evidence="2">Peptidoglycan-binding protein LysM</fullName>
    </submittedName>
</protein>
<dbReference type="RefSeq" id="WP_070391986.1">
    <property type="nucleotide sequence ID" value="NZ_CP017599.1"/>
</dbReference>
<evidence type="ECO:0000313" key="2">
    <source>
        <dbReference type="EMBL" id="AOW99503.1"/>
    </source>
</evidence>
<reference evidence="3" key="1">
    <citation type="submission" date="2016-10" db="EMBL/GenBank/DDBJ databases">
        <title>Comparative genomics uncovers the prolific and rare metabolic potential of the cyanobacterial genus Moorea.</title>
        <authorList>
            <person name="Leao T."/>
            <person name="Castelao G."/>
            <person name="Korobeynikov A."/>
            <person name="Monroe E.A."/>
            <person name="Podell S."/>
            <person name="Glukhov E."/>
            <person name="Allen E."/>
            <person name="Gerwick W.H."/>
            <person name="Gerwick L."/>
        </authorList>
    </citation>
    <scope>NUCLEOTIDE SEQUENCE [LARGE SCALE GENOMIC DNA]</scope>
    <source>
        <strain evidence="3">PAL-8-15-08-1</strain>
    </source>
</reference>